<feature type="domain" description="HTH luxR-type" evidence="4">
    <location>
        <begin position="791"/>
        <end position="856"/>
    </location>
</feature>
<evidence type="ECO:0000313" key="6">
    <source>
        <dbReference type="Proteomes" id="UP000249915"/>
    </source>
</evidence>
<dbReference type="InterPro" id="IPR016032">
    <property type="entry name" value="Sig_transdc_resp-reg_C-effctor"/>
</dbReference>
<dbReference type="InterPro" id="IPR036388">
    <property type="entry name" value="WH-like_DNA-bd_sf"/>
</dbReference>
<dbReference type="EMBL" id="MASW01000002">
    <property type="protein sequence ID" value="PXY27847.1"/>
    <property type="molecule type" value="Genomic_DNA"/>
</dbReference>
<keyword evidence="2" id="KW-0238">DNA-binding</keyword>
<dbReference type="PANTHER" id="PTHR44688">
    <property type="entry name" value="DNA-BINDING TRANSCRIPTIONAL ACTIVATOR DEVR_DOSR"/>
    <property type="match status" value="1"/>
</dbReference>
<dbReference type="SUPFAM" id="SSF52540">
    <property type="entry name" value="P-loop containing nucleoside triphosphate hydrolases"/>
    <property type="match status" value="1"/>
</dbReference>
<gene>
    <name evidence="5" type="ORF">BAY60_15895</name>
</gene>
<dbReference type="SMART" id="SM00421">
    <property type="entry name" value="HTH_LUXR"/>
    <property type="match status" value="1"/>
</dbReference>
<dbReference type="InterPro" id="IPR011990">
    <property type="entry name" value="TPR-like_helical_dom_sf"/>
</dbReference>
<name>A0A2V4B1E1_9PSEU</name>
<evidence type="ECO:0000256" key="1">
    <source>
        <dbReference type="ARBA" id="ARBA00023015"/>
    </source>
</evidence>
<dbReference type="GO" id="GO:0003677">
    <property type="term" value="F:DNA binding"/>
    <property type="evidence" value="ECO:0007669"/>
    <property type="project" value="UniProtKB-KW"/>
</dbReference>
<proteinExistence type="predicted"/>
<dbReference type="InterPro" id="IPR041664">
    <property type="entry name" value="AAA_16"/>
</dbReference>
<dbReference type="GO" id="GO:0006355">
    <property type="term" value="P:regulation of DNA-templated transcription"/>
    <property type="evidence" value="ECO:0007669"/>
    <property type="project" value="InterPro"/>
</dbReference>
<evidence type="ECO:0000259" key="4">
    <source>
        <dbReference type="PROSITE" id="PS50043"/>
    </source>
</evidence>
<reference evidence="5 6" key="1">
    <citation type="submission" date="2016-07" db="EMBL/GenBank/DDBJ databases">
        <title>Draft genome sequence of Prauserella muralis DSM 45305, isolated from a mould-covered wall in an indoor environment.</title>
        <authorList>
            <person name="Ruckert C."/>
            <person name="Albersmeier A."/>
            <person name="Jiang C.-L."/>
            <person name="Jiang Y."/>
            <person name="Kalinowski J."/>
            <person name="Schneider O."/>
            <person name="Winkler A."/>
            <person name="Zotchev S.B."/>
        </authorList>
    </citation>
    <scope>NUCLEOTIDE SEQUENCE [LARGE SCALE GENOMIC DNA]</scope>
    <source>
        <strain evidence="5 6">DSM 45305</strain>
    </source>
</reference>
<protein>
    <recommendedName>
        <fullName evidence="4">HTH luxR-type domain-containing protein</fullName>
    </recommendedName>
</protein>
<dbReference type="InterPro" id="IPR059106">
    <property type="entry name" value="WHD_MalT"/>
</dbReference>
<accession>A0A2V4B1E1</accession>
<dbReference type="Gene3D" id="1.10.10.10">
    <property type="entry name" value="Winged helix-like DNA-binding domain superfamily/Winged helix DNA-binding domain"/>
    <property type="match status" value="1"/>
</dbReference>
<keyword evidence="1" id="KW-0805">Transcription regulation</keyword>
<dbReference type="PANTHER" id="PTHR44688:SF25">
    <property type="entry name" value="HTH LUXR-TYPE DOMAIN-CONTAINING PROTEIN"/>
    <property type="match status" value="1"/>
</dbReference>
<dbReference type="InterPro" id="IPR027417">
    <property type="entry name" value="P-loop_NTPase"/>
</dbReference>
<dbReference type="AlphaFoldDB" id="A0A2V4B1E1"/>
<dbReference type="CDD" id="cd06170">
    <property type="entry name" value="LuxR_C_like"/>
    <property type="match status" value="1"/>
</dbReference>
<keyword evidence="3" id="KW-0804">Transcription</keyword>
<dbReference type="PROSITE" id="PS50043">
    <property type="entry name" value="HTH_LUXR_2"/>
    <property type="match status" value="1"/>
</dbReference>
<dbReference type="Gene3D" id="1.25.40.10">
    <property type="entry name" value="Tetratricopeptide repeat domain"/>
    <property type="match status" value="1"/>
</dbReference>
<evidence type="ECO:0000256" key="3">
    <source>
        <dbReference type="ARBA" id="ARBA00023163"/>
    </source>
</evidence>
<sequence>MPPLPSGHVHRARLEDLLSRRPGGGQGSPLVTLVCAPAGFGKTTLLASWFRARRRAGAAAAWISVDAHDNDPFVLWSAILNALETGHPTDENPAAVLPRPPQRGEEDRFAAELGDAITRQGREIWVVLDDFHRLTESSPLRSLELLLERFPAGLHLVFSSRSSPPLPLHRFRVTGELREIRTADLRFDESEAAAVLRGHGVSLDQPELVRLMARTEGWPAGLRLAGLALSESHDHPATIGSFVETDRAVADYLVGEVLSVLTADYQEFLLRTSVCDTFTVELASVLTARDDAGALLHKLEQSYGLVSRCSPHSPWFRYHSLLLDYLRAALRRRSLAEARELHRTAAVWFSANDEALTGLRHAISAADEELMVRLVVEKGPAIVLSGQMWTLRRLVEELPRRVAERDDVSAILAVADLSAGDRRTAEERITRLAMVSGHDERALDLRLVALVHHARLTGRMSPEAERLGERLDDIADPDLRMLALVNRGTVLFWLGWLQRAHTDLTRALHLARRRSYDYAVLHCLSHLAGLAGADSDYRRMRATAEEAITFARERGIADSPGTSIAHVAAAWGAYLAFDDDTAEREAETALRTLGASNDRTVELAARSAVAIVRFTREPHDALIAMRECWNAVDPREHAQPALVAYASNAEQRMALRLGRPDWAAEVERRASSWIGRSGDHLLLRARMHALHGRTTTARAQLEKVSSGEVGCLVLTSEIEAHLLGALLASRADDRHAAGVELTTALEKAAAGRVLRPFTEAGPDIRALVAAHSGRLGWAESFVGDVLAAMPAASAGANLSPREVELLRELPSMSTLEEIAGNLYVSVNTVKTHLRSIYRKLGVTTRREAVFTARLRGLL</sequence>
<dbReference type="InterPro" id="IPR000792">
    <property type="entry name" value="Tscrpt_reg_LuxR_C"/>
</dbReference>
<evidence type="ECO:0000256" key="2">
    <source>
        <dbReference type="ARBA" id="ARBA00023125"/>
    </source>
</evidence>
<keyword evidence="6" id="KW-1185">Reference proteome</keyword>
<dbReference type="SUPFAM" id="SSF48452">
    <property type="entry name" value="TPR-like"/>
    <property type="match status" value="1"/>
</dbReference>
<dbReference type="Proteomes" id="UP000249915">
    <property type="component" value="Unassembled WGS sequence"/>
</dbReference>
<organism evidence="5 6">
    <name type="scientific">Prauserella muralis</name>
    <dbReference type="NCBI Taxonomy" id="588067"/>
    <lineage>
        <taxon>Bacteria</taxon>
        <taxon>Bacillati</taxon>
        <taxon>Actinomycetota</taxon>
        <taxon>Actinomycetes</taxon>
        <taxon>Pseudonocardiales</taxon>
        <taxon>Pseudonocardiaceae</taxon>
        <taxon>Prauserella</taxon>
    </lineage>
</organism>
<dbReference type="Pfam" id="PF00196">
    <property type="entry name" value="GerE"/>
    <property type="match status" value="1"/>
</dbReference>
<comment type="caution">
    <text evidence="5">The sequence shown here is derived from an EMBL/GenBank/DDBJ whole genome shotgun (WGS) entry which is preliminary data.</text>
</comment>
<evidence type="ECO:0000313" key="5">
    <source>
        <dbReference type="EMBL" id="PXY27847.1"/>
    </source>
</evidence>
<dbReference type="Pfam" id="PF13191">
    <property type="entry name" value="AAA_16"/>
    <property type="match status" value="1"/>
</dbReference>
<dbReference type="SUPFAM" id="SSF46894">
    <property type="entry name" value="C-terminal effector domain of the bipartite response regulators"/>
    <property type="match status" value="1"/>
</dbReference>
<dbReference type="Pfam" id="PF25873">
    <property type="entry name" value="WHD_MalT"/>
    <property type="match status" value="1"/>
</dbReference>
<dbReference type="Gene3D" id="3.40.50.300">
    <property type="entry name" value="P-loop containing nucleotide triphosphate hydrolases"/>
    <property type="match status" value="1"/>
</dbReference>